<evidence type="ECO:0000313" key="2">
    <source>
        <dbReference type="EMBL" id="MFD2693604.1"/>
    </source>
</evidence>
<comment type="caution">
    <text evidence="2">The sequence shown here is derived from an EMBL/GenBank/DDBJ whole genome shotgun (WGS) entry which is preliminary data.</text>
</comment>
<dbReference type="Proteomes" id="UP001597399">
    <property type="component" value="Unassembled WGS sequence"/>
</dbReference>
<dbReference type="RefSeq" id="WP_253062449.1">
    <property type="nucleotide sequence ID" value="NZ_JAMXWM010000013.1"/>
</dbReference>
<feature type="transmembrane region" description="Helical" evidence="1">
    <location>
        <begin position="28"/>
        <end position="52"/>
    </location>
</feature>
<accession>A0ABW5S2P2</accession>
<keyword evidence="1" id="KW-0812">Transmembrane</keyword>
<dbReference type="Pfam" id="PF17247">
    <property type="entry name" value="DUF5316"/>
    <property type="match status" value="1"/>
</dbReference>
<evidence type="ECO:0000313" key="3">
    <source>
        <dbReference type="Proteomes" id="UP001597399"/>
    </source>
</evidence>
<feature type="transmembrane region" description="Helical" evidence="1">
    <location>
        <begin position="73"/>
        <end position="94"/>
    </location>
</feature>
<gene>
    <name evidence="2" type="ORF">ACFSUE_08185</name>
</gene>
<proteinExistence type="predicted"/>
<name>A0ABW5S2P2_9BACL</name>
<evidence type="ECO:0000256" key="1">
    <source>
        <dbReference type="SAM" id="Phobius"/>
    </source>
</evidence>
<dbReference type="EMBL" id="JBHUMQ010000018">
    <property type="protein sequence ID" value="MFD2693604.1"/>
    <property type="molecule type" value="Genomic_DNA"/>
</dbReference>
<organism evidence="2 3">
    <name type="scientific">Sporolactobacillus shoreicorticis</name>
    <dbReference type="NCBI Taxonomy" id="1923877"/>
    <lineage>
        <taxon>Bacteria</taxon>
        <taxon>Bacillati</taxon>
        <taxon>Bacillota</taxon>
        <taxon>Bacilli</taxon>
        <taxon>Bacillales</taxon>
        <taxon>Sporolactobacillaceae</taxon>
        <taxon>Sporolactobacillus</taxon>
    </lineage>
</organism>
<keyword evidence="3" id="KW-1185">Reference proteome</keyword>
<reference evidence="3" key="1">
    <citation type="journal article" date="2019" name="Int. J. Syst. Evol. Microbiol.">
        <title>The Global Catalogue of Microorganisms (GCM) 10K type strain sequencing project: providing services to taxonomists for standard genome sequencing and annotation.</title>
        <authorList>
            <consortium name="The Broad Institute Genomics Platform"/>
            <consortium name="The Broad Institute Genome Sequencing Center for Infectious Disease"/>
            <person name="Wu L."/>
            <person name="Ma J."/>
        </authorList>
    </citation>
    <scope>NUCLEOTIDE SEQUENCE [LARGE SCALE GENOMIC DNA]</scope>
    <source>
        <strain evidence="3">TISTR 2466</strain>
    </source>
</reference>
<keyword evidence="1" id="KW-1133">Transmembrane helix</keyword>
<dbReference type="InterPro" id="IPR035167">
    <property type="entry name" value="DUF5316"/>
</dbReference>
<sequence length="96" mass="10271">MKLFSVGIIVGILLFLLGYYTPLHYVFIVVSGILGAGSLVISGMASGAFVSGDRNRANFAAENREERHQRISILKKLALFGGPIFASCIALIALTN</sequence>
<protein>
    <submittedName>
        <fullName evidence="2">DUF5316 domain-containing protein</fullName>
    </submittedName>
</protein>
<keyword evidence="1" id="KW-0472">Membrane</keyword>